<proteinExistence type="predicted"/>
<evidence type="ECO:0000313" key="2">
    <source>
        <dbReference type="EMBL" id="CAB4179236.1"/>
    </source>
</evidence>
<name>A0A6J5R0X2_9CAUD</name>
<evidence type="ECO:0000313" key="1">
    <source>
        <dbReference type="EMBL" id="CAB4149043.1"/>
    </source>
</evidence>
<gene>
    <name evidence="2" type="ORF">UFOVP1027_50</name>
    <name evidence="3" type="ORF">UFOVP1182_16</name>
    <name evidence="4" type="ORF">UFOVP1632_32</name>
    <name evidence="1" type="ORF">UFOVP530_50</name>
</gene>
<accession>A0A6J5R0X2</accession>
<protein>
    <recommendedName>
        <fullName evidence="5">DUF3127 domain-containing protein</fullName>
    </recommendedName>
</protein>
<dbReference type="InterPro" id="IPR021474">
    <property type="entry name" value="DUF3127"/>
</dbReference>
<evidence type="ECO:0000313" key="3">
    <source>
        <dbReference type="EMBL" id="CAB4188276.1"/>
    </source>
</evidence>
<dbReference type="EMBL" id="LR796974">
    <property type="protein sequence ID" value="CAB4179236.1"/>
    <property type="molecule type" value="Genomic_DNA"/>
</dbReference>
<sequence>MSLQITGVLKTVLPLEKGTTKAGAEWQKQSFIVANNDGYENREQIFCFEVFGEEKVQNFNKFNKQGDNVTVEFNISTNEWNGKYFTSLQSWKISKDTNGIDDTKVPNASEFELAENITSNDNDNLPF</sequence>
<dbReference type="SUPFAM" id="SSF50249">
    <property type="entry name" value="Nucleic acid-binding proteins"/>
    <property type="match status" value="1"/>
</dbReference>
<reference evidence="3" key="1">
    <citation type="submission" date="2020-05" db="EMBL/GenBank/DDBJ databases">
        <authorList>
            <person name="Chiriac C."/>
            <person name="Salcher M."/>
            <person name="Ghai R."/>
            <person name="Kavagutti S V."/>
        </authorList>
    </citation>
    <scope>NUCLEOTIDE SEQUENCE</scope>
</reference>
<dbReference type="EMBL" id="LR797121">
    <property type="protein sequence ID" value="CAB4188276.1"/>
    <property type="molecule type" value="Genomic_DNA"/>
</dbReference>
<evidence type="ECO:0000313" key="4">
    <source>
        <dbReference type="EMBL" id="CAB4220552.1"/>
    </source>
</evidence>
<dbReference type="Pfam" id="PF11325">
    <property type="entry name" value="DUF3127"/>
    <property type="match status" value="1"/>
</dbReference>
<evidence type="ECO:0008006" key="5">
    <source>
        <dbReference type="Google" id="ProtNLM"/>
    </source>
</evidence>
<organism evidence="3">
    <name type="scientific">uncultured Caudovirales phage</name>
    <dbReference type="NCBI Taxonomy" id="2100421"/>
    <lineage>
        <taxon>Viruses</taxon>
        <taxon>Duplodnaviria</taxon>
        <taxon>Heunggongvirae</taxon>
        <taxon>Uroviricota</taxon>
        <taxon>Caudoviricetes</taxon>
        <taxon>Peduoviridae</taxon>
        <taxon>Maltschvirus</taxon>
        <taxon>Maltschvirus maltsch</taxon>
    </lineage>
</organism>
<dbReference type="EMBL" id="LR796504">
    <property type="protein sequence ID" value="CAB4149043.1"/>
    <property type="molecule type" value="Genomic_DNA"/>
</dbReference>
<dbReference type="EMBL" id="LR797498">
    <property type="protein sequence ID" value="CAB4220552.1"/>
    <property type="molecule type" value="Genomic_DNA"/>
</dbReference>
<dbReference type="InterPro" id="IPR012340">
    <property type="entry name" value="NA-bd_OB-fold"/>
</dbReference>